<dbReference type="PROSITE" id="PS52018">
    <property type="entry name" value="DART"/>
    <property type="match status" value="1"/>
</dbReference>
<dbReference type="AlphaFoldDB" id="A0A7W4IQH1"/>
<evidence type="ECO:0000256" key="3">
    <source>
        <dbReference type="ARBA" id="ARBA00022679"/>
    </source>
</evidence>
<sequence>MALSNAFVAAHIGCWQAKLDRPWYNHRRYWPAYLFHHAPLENAAAILASGMLRSRNDPENLQPRDVAAREVNAARDHAHDRVRLYFRPKTPTQFHIEGVRKPGECRFGDETHAPVLVMLILDAQRILTMPGTRFCDRNMQRGEAVAGDDEAYFGQIPFDKVYHEGPTGGDETIPSHRCAEVLPTSPLDLGQCLRAVFLRSEPERDTLLHLLGPHRARWAEACHVSEALKVFEKRYSFVQDIGLTHEGVVFALNRRHDGRGVAITIQLWTEFGNHVARFDHADLAATPAQGRWIYKHPLADGIYRVRVDIEGHLAYDALIPLKPVLF</sequence>
<feature type="binding site" evidence="6">
    <location>
        <begin position="36"/>
        <end position="38"/>
    </location>
    <ligand>
        <name>NAD(+)</name>
        <dbReference type="ChEBI" id="CHEBI:57540"/>
    </ligand>
</feature>
<evidence type="ECO:0000256" key="2">
    <source>
        <dbReference type="ARBA" id="ARBA00022676"/>
    </source>
</evidence>
<evidence type="ECO:0000256" key="4">
    <source>
        <dbReference type="ARBA" id="ARBA00022695"/>
    </source>
</evidence>
<keyword evidence="2 6" id="KW-0328">Glycosyltransferase</keyword>
<comment type="caution">
    <text evidence="6">Lacks conserved residue(s) required for the propagation of feature annotation.</text>
</comment>
<gene>
    <name evidence="8" type="ORF">HLH36_00875</name>
</gene>
<evidence type="ECO:0000256" key="1">
    <source>
        <dbReference type="ARBA" id="ARBA00022649"/>
    </source>
</evidence>
<evidence type="ECO:0000256" key="6">
    <source>
        <dbReference type="PROSITE-ProRule" id="PRU01362"/>
    </source>
</evidence>
<comment type="caution">
    <text evidence="8">The sequence shown here is derived from an EMBL/GenBank/DDBJ whole genome shotgun (WGS) entry which is preliminary data.</text>
</comment>
<dbReference type="Proteomes" id="UP000559860">
    <property type="component" value="Unassembled WGS sequence"/>
</dbReference>
<dbReference type="GO" id="GO:0016779">
    <property type="term" value="F:nucleotidyltransferase activity"/>
    <property type="evidence" value="ECO:0007669"/>
    <property type="project" value="UniProtKB-UniRule"/>
</dbReference>
<keyword evidence="9" id="KW-1185">Reference proteome</keyword>
<dbReference type="Pfam" id="PF14487">
    <property type="entry name" value="DarT"/>
    <property type="match status" value="1"/>
</dbReference>
<feature type="binding site" evidence="6">
    <location>
        <position position="75"/>
    </location>
    <ligand>
        <name>NAD(+)</name>
        <dbReference type="ChEBI" id="CHEBI:57540"/>
    </ligand>
</feature>
<proteinExistence type="inferred from homology"/>
<dbReference type="InterPro" id="IPR029494">
    <property type="entry name" value="DarT"/>
</dbReference>
<protein>
    <submittedName>
        <fullName evidence="8">DUF4433 domain-containing protein</fullName>
    </submittedName>
</protein>
<keyword evidence="1 6" id="KW-1277">Toxin-antitoxin system</keyword>
<dbReference type="GO" id="GO:0016757">
    <property type="term" value="F:glycosyltransferase activity"/>
    <property type="evidence" value="ECO:0007669"/>
    <property type="project" value="UniProtKB-UniRule"/>
</dbReference>
<organism evidence="8 9">
    <name type="scientific">Gluconacetobacter aggeris</name>
    <dbReference type="NCBI Taxonomy" id="1286186"/>
    <lineage>
        <taxon>Bacteria</taxon>
        <taxon>Pseudomonadati</taxon>
        <taxon>Pseudomonadota</taxon>
        <taxon>Alphaproteobacteria</taxon>
        <taxon>Acetobacterales</taxon>
        <taxon>Acetobacteraceae</taxon>
        <taxon>Gluconacetobacter</taxon>
    </lineage>
</organism>
<evidence type="ECO:0000259" key="7">
    <source>
        <dbReference type="PROSITE" id="PS52018"/>
    </source>
</evidence>
<accession>A0A7W4IQH1</accession>
<evidence type="ECO:0000256" key="5">
    <source>
        <dbReference type="ARBA" id="ARBA00023125"/>
    </source>
</evidence>
<evidence type="ECO:0000313" key="8">
    <source>
        <dbReference type="EMBL" id="MBB2166922.1"/>
    </source>
</evidence>
<keyword evidence="4 6" id="KW-0548">Nucleotidyltransferase</keyword>
<dbReference type="EMBL" id="JABEQD010000001">
    <property type="protein sequence ID" value="MBB2166922.1"/>
    <property type="molecule type" value="Genomic_DNA"/>
</dbReference>
<dbReference type="RefSeq" id="WP_182984633.1">
    <property type="nucleotide sequence ID" value="NZ_JABEQD010000001.1"/>
</dbReference>
<comment type="catalytic activity">
    <reaction evidence="6">
        <text>a thymidine in DNA + NAD(+) = an N-(ADP-alpha-D-ribosyl)-thymidine in DNA + nicotinamide + H(+)</text>
        <dbReference type="Rhea" id="RHEA:71651"/>
        <dbReference type="Rhea" id="RHEA-COMP:13556"/>
        <dbReference type="Rhea" id="RHEA-COMP:18051"/>
        <dbReference type="ChEBI" id="CHEBI:15378"/>
        <dbReference type="ChEBI" id="CHEBI:17154"/>
        <dbReference type="ChEBI" id="CHEBI:57540"/>
        <dbReference type="ChEBI" id="CHEBI:137386"/>
        <dbReference type="ChEBI" id="CHEBI:191199"/>
    </reaction>
</comment>
<feature type="domain" description="DarT" evidence="7">
    <location>
        <begin position="32"/>
        <end position="238"/>
    </location>
</feature>
<feature type="active site" evidence="6">
    <location>
        <position position="180"/>
    </location>
</feature>
<keyword evidence="3 6" id="KW-0808">Transferase</keyword>
<name>A0A7W4IQH1_9PROT</name>
<feature type="active site" description="Proton acceptor" evidence="6">
    <location>
        <position position="75"/>
    </location>
</feature>
<comment type="similarity">
    <text evidence="6">Belongs to the DarT ADP-ribosyltransferase family.</text>
</comment>
<reference evidence="8 9" key="1">
    <citation type="submission" date="2020-04" db="EMBL/GenBank/DDBJ databases">
        <title>Description of novel Gluconacetobacter.</title>
        <authorList>
            <person name="Sombolestani A."/>
        </authorList>
    </citation>
    <scope>NUCLEOTIDE SEQUENCE [LARGE SCALE GENOMIC DNA]</scope>
    <source>
        <strain evidence="8 9">LMG 27801</strain>
    </source>
</reference>
<dbReference type="GO" id="GO:0003677">
    <property type="term" value="F:DNA binding"/>
    <property type="evidence" value="ECO:0007669"/>
    <property type="project" value="UniProtKB-UniRule"/>
</dbReference>
<evidence type="ECO:0000313" key="9">
    <source>
        <dbReference type="Proteomes" id="UP000559860"/>
    </source>
</evidence>
<keyword evidence="5 6" id="KW-0238">DNA-binding</keyword>